<sequence>MDDDDRQELNEHLKVIEENDHKLINAHNKQINVNLELQQNIDLLSEKVNENIKVYNSILNNVNITQKKDIEAIELIHLQFDINYLINEIEKIQDLIAFSRIGILGRNILTNKEIKKFEINNKKLKYIKSKVLEINKNLIIVIMIPQFCKEDYFEIEILPVPNKFNKEINIDKQRYITDTEKVYDYTDEIIFKERLNLSYKCIQNIFKSKFKFCTSRTHNETEIKEIEKGIVFTKSLEKTKIKHDCNKMKYVIQGNNIIEFKKCSISINENNFENFDNIFYNLVILPFYEEMNVTSNINSLENVHLKNIENTKQIKELKYKHTTNENYSISLTIKITIILISLLTKYCLKYKKLCKRLLRKETSNPSIEHPNIELQEQLKLKEGGVTHSATTSSAILTMNPKEPKGQRSGLKDNNSTEENEDPA</sequence>
<dbReference type="EMBL" id="GAMC01021174">
    <property type="protein sequence ID" value="JAB85381.1"/>
    <property type="molecule type" value="mRNA"/>
</dbReference>
<evidence type="ECO:0000313" key="2">
    <source>
        <dbReference type="EMBL" id="JAB85381.1"/>
    </source>
</evidence>
<dbReference type="AlphaFoldDB" id="W8AX32"/>
<protein>
    <recommendedName>
        <fullName evidence="3">Retrovirus-related Env polyprotein from copia-like transposable element 17.6</fullName>
    </recommendedName>
</protein>
<reference evidence="2" key="2">
    <citation type="journal article" date="2014" name="BMC Genomics">
        <title>A genomic perspective to assessing quality of mass-reared SIT flies used in Mediterranean fruit fly (Ceratitis capitata) eradication in California.</title>
        <authorList>
            <person name="Calla B."/>
            <person name="Hall B."/>
            <person name="Hou S."/>
            <person name="Geib S.M."/>
        </authorList>
    </citation>
    <scope>NUCLEOTIDE SEQUENCE</scope>
</reference>
<feature type="compositionally biased region" description="Polar residues" evidence="1">
    <location>
        <begin position="387"/>
        <end position="396"/>
    </location>
</feature>
<reference evidence="2" key="1">
    <citation type="submission" date="2013-07" db="EMBL/GenBank/DDBJ databases">
        <authorList>
            <person name="Geib S."/>
        </authorList>
    </citation>
    <scope>NUCLEOTIDE SEQUENCE</scope>
</reference>
<name>W8AX32_CERCA</name>
<accession>W8AX32</accession>
<dbReference type="EMBL" id="GAMC01021178">
    <property type="protein sequence ID" value="JAB85377.1"/>
    <property type="molecule type" value="mRNA"/>
</dbReference>
<evidence type="ECO:0008006" key="3">
    <source>
        <dbReference type="Google" id="ProtNLM"/>
    </source>
</evidence>
<organism evidence="2">
    <name type="scientific">Ceratitis capitata</name>
    <name type="common">Mediterranean fruit fly</name>
    <name type="synonym">Tephritis capitata</name>
    <dbReference type="NCBI Taxonomy" id="7213"/>
    <lineage>
        <taxon>Eukaryota</taxon>
        <taxon>Metazoa</taxon>
        <taxon>Ecdysozoa</taxon>
        <taxon>Arthropoda</taxon>
        <taxon>Hexapoda</taxon>
        <taxon>Insecta</taxon>
        <taxon>Pterygota</taxon>
        <taxon>Neoptera</taxon>
        <taxon>Endopterygota</taxon>
        <taxon>Diptera</taxon>
        <taxon>Brachycera</taxon>
        <taxon>Muscomorpha</taxon>
        <taxon>Tephritoidea</taxon>
        <taxon>Tephritidae</taxon>
        <taxon>Ceratitis</taxon>
        <taxon>Ceratitis</taxon>
    </lineage>
</organism>
<dbReference type="InterPro" id="IPR009882">
    <property type="entry name" value="Gypsy"/>
</dbReference>
<feature type="region of interest" description="Disordered" evidence="1">
    <location>
        <begin position="383"/>
        <end position="423"/>
    </location>
</feature>
<dbReference type="Pfam" id="PF07253">
    <property type="entry name" value="Gypsy"/>
    <property type="match status" value="1"/>
</dbReference>
<proteinExistence type="evidence at transcript level"/>
<evidence type="ECO:0000256" key="1">
    <source>
        <dbReference type="SAM" id="MobiDB-lite"/>
    </source>
</evidence>